<evidence type="ECO:0000313" key="3">
    <source>
        <dbReference type="Proteomes" id="UP000565286"/>
    </source>
</evidence>
<dbReference type="SUPFAM" id="SSF53254">
    <property type="entry name" value="Phosphoglycerate mutase-like"/>
    <property type="match status" value="1"/>
</dbReference>
<keyword evidence="3" id="KW-1185">Reference proteome</keyword>
<reference evidence="2 3" key="1">
    <citation type="submission" date="2020-08" db="EMBL/GenBank/DDBJ databases">
        <title>Genomic Encyclopedia of Type Strains, Phase IV (KMG-IV): sequencing the most valuable type-strain genomes for metagenomic binning, comparative biology and taxonomic classification.</title>
        <authorList>
            <person name="Goeker M."/>
        </authorList>
    </citation>
    <scope>NUCLEOTIDE SEQUENCE [LARGE SCALE GENOMIC DNA]</scope>
    <source>
        <strain evidence="2 3">DSM 26438</strain>
    </source>
</reference>
<dbReference type="Pfam" id="PF00328">
    <property type="entry name" value="His_Phos_2"/>
    <property type="match status" value="1"/>
</dbReference>
<feature type="signal peptide" evidence="1">
    <location>
        <begin position="1"/>
        <end position="22"/>
    </location>
</feature>
<dbReference type="Gene3D" id="3.40.50.1240">
    <property type="entry name" value="Phosphoglycerate mutase-like"/>
    <property type="match status" value="2"/>
</dbReference>
<name>A0A7W6C4N5_9HYPH</name>
<dbReference type="EC" id="3.1.3.26" evidence="2"/>
<gene>
    <name evidence="2" type="ORF">GGQ73_000666</name>
</gene>
<dbReference type="Proteomes" id="UP000565286">
    <property type="component" value="Unassembled WGS sequence"/>
</dbReference>
<proteinExistence type="predicted"/>
<dbReference type="InterPro" id="IPR029033">
    <property type="entry name" value="His_PPase_superfam"/>
</dbReference>
<dbReference type="InterPro" id="IPR000560">
    <property type="entry name" value="His_Pase_clade-2"/>
</dbReference>
<sequence length="427" mass="45316">MDIKRTLSATFLICLMSGPAVCETLVSDKFVAVMRHGVRPQTSSKELARMSAKQWPVWNTPDGALTSHGATAAAQLARWEHGMLAAKGLVPETGCPAKESVFSWGNSTVQRTIDTGNVILSTMFPGCGLTVGHASGDGPDPLYDASETALGAIDTDTAEAAILEAAGDSLDAAKQKAAPLMREMDAILGCDAAGSDCSLQNRPWSIEVKKDKGDKPASVSLKGPLAEAGTLAQVFLLQYANGFPADEVAFGKASAAADIIRLSQLRQIKYDLSNRVPYIAQRDGSNFLNQLLLALDKTPPAGGPPDAKFLLLMGSDTQQAELATLLGIHWKIPPYLDDETPPTGALTFERLHDADGKPYVRMGFVAPSLDQIRNASVIDDKSPPLQAAVAMPGCEGEVKDGACPLDRFLTLAKVKIDKSAVAPYVYH</sequence>
<dbReference type="GO" id="GO:0003993">
    <property type="term" value="F:acid phosphatase activity"/>
    <property type="evidence" value="ECO:0007669"/>
    <property type="project" value="UniProtKB-EC"/>
</dbReference>
<keyword evidence="1" id="KW-0732">Signal</keyword>
<dbReference type="CDD" id="cd07061">
    <property type="entry name" value="HP_HAP_like"/>
    <property type="match status" value="1"/>
</dbReference>
<evidence type="ECO:0000256" key="1">
    <source>
        <dbReference type="SAM" id="SignalP"/>
    </source>
</evidence>
<dbReference type="EMBL" id="JACIDV010000002">
    <property type="protein sequence ID" value="MBB3944741.1"/>
    <property type="molecule type" value="Genomic_DNA"/>
</dbReference>
<accession>A0A7W6C4N5</accession>
<organism evidence="2 3">
    <name type="scientific">Rhizobium skierniewicense</name>
    <dbReference type="NCBI Taxonomy" id="984260"/>
    <lineage>
        <taxon>Bacteria</taxon>
        <taxon>Pseudomonadati</taxon>
        <taxon>Pseudomonadota</taxon>
        <taxon>Alphaproteobacteria</taxon>
        <taxon>Hyphomicrobiales</taxon>
        <taxon>Rhizobiaceae</taxon>
        <taxon>Rhizobium/Agrobacterium group</taxon>
        <taxon>Rhizobium</taxon>
    </lineage>
</organism>
<keyword evidence="2" id="KW-0378">Hydrolase</keyword>
<evidence type="ECO:0000313" key="2">
    <source>
        <dbReference type="EMBL" id="MBB3944741.1"/>
    </source>
</evidence>
<protein>
    <submittedName>
        <fullName evidence="2">4-phytase/acid phosphatase</fullName>
        <ecNumber evidence="2">3.1.3.2</ecNumber>
        <ecNumber evidence="2">3.1.3.26</ecNumber>
    </submittedName>
</protein>
<dbReference type="GO" id="GO:0008707">
    <property type="term" value="F:inositol hexakisphosphate 4-phosphatase activity"/>
    <property type="evidence" value="ECO:0007669"/>
    <property type="project" value="UniProtKB-EC"/>
</dbReference>
<comment type="caution">
    <text evidence="2">The sequence shown here is derived from an EMBL/GenBank/DDBJ whole genome shotgun (WGS) entry which is preliminary data.</text>
</comment>
<dbReference type="AlphaFoldDB" id="A0A7W6C4N5"/>
<feature type="chain" id="PRO_5031149437" evidence="1">
    <location>
        <begin position="23"/>
        <end position="427"/>
    </location>
</feature>
<dbReference type="RefSeq" id="WP_183893952.1">
    <property type="nucleotide sequence ID" value="NZ_JACIDV010000002.1"/>
</dbReference>
<dbReference type="EC" id="3.1.3.2" evidence="2"/>